<keyword evidence="6" id="KW-0812">Transmembrane</keyword>
<organism evidence="9 10">
    <name type="scientific">Bemisia tabaci</name>
    <name type="common">Sweetpotato whitefly</name>
    <name type="synonym">Aleurodes tabaci</name>
    <dbReference type="NCBI Taxonomy" id="7038"/>
    <lineage>
        <taxon>Eukaryota</taxon>
        <taxon>Metazoa</taxon>
        <taxon>Ecdysozoa</taxon>
        <taxon>Arthropoda</taxon>
        <taxon>Hexapoda</taxon>
        <taxon>Insecta</taxon>
        <taxon>Pterygota</taxon>
        <taxon>Neoptera</taxon>
        <taxon>Paraneoptera</taxon>
        <taxon>Hemiptera</taxon>
        <taxon>Sternorrhyncha</taxon>
        <taxon>Aleyrodoidea</taxon>
        <taxon>Aleyrodidae</taxon>
        <taxon>Aleyrodinae</taxon>
        <taxon>Bemisia</taxon>
    </lineage>
</organism>
<evidence type="ECO:0000313" key="9">
    <source>
        <dbReference type="EMBL" id="CAH0386921.1"/>
    </source>
</evidence>
<gene>
    <name evidence="9" type="ORF">BEMITA_LOCUS5985</name>
</gene>
<dbReference type="GO" id="GO:0016717">
    <property type="term" value="F:oxidoreductase activity, acting on paired donors, with oxidation of a pair of donors resulting in the reduction of molecular oxygen to two molecules of water"/>
    <property type="evidence" value="ECO:0007669"/>
    <property type="project" value="InterPro"/>
</dbReference>
<dbReference type="EMBL" id="OU963864">
    <property type="protein sequence ID" value="CAH0386921.1"/>
    <property type="molecule type" value="Genomic_DNA"/>
</dbReference>
<dbReference type="PANTHER" id="PTHR32100">
    <property type="entry name" value="OMEGA-6 FATTY ACID DESATURASE, CHLOROPLASTIC"/>
    <property type="match status" value="1"/>
</dbReference>
<dbReference type="InterPro" id="IPR005804">
    <property type="entry name" value="FA_desaturase_dom"/>
</dbReference>
<feature type="domain" description="Fatty acid desaturase" evidence="7">
    <location>
        <begin position="83"/>
        <end position="341"/>
    </location>
</feature>
<accession>A0A9P0F345</accession>
<evidence type="ECO:0000256" key="5">
    <source>
        <dbReference type="ARBA" id="ARBA00023136"/>
    </source>
</evidence>
<evidence type="ECO:0000256" key="2">
    <source>
        <dbReference type="ARBA" id="ARBA00005189"/>
    </source>
</evidence>
<dbReference type="Pfam" id="PF11960">
    <property type="entry name" value="DUF3474"/>
    <property type="match status" value="1"/>
</dbReference>
<evidence type="ECO:0000256" key="6">
    <source>
        <dbReference type="SAM" id="Phobius"/>
    </source>
</evidence>
<dbReference type="InterPro" id="IPR021863">
    <property type="entry name" value="FAS_N"/>
</dbReference>
<feature type="transmembrane region" description="Helical" evidence="6">
    <location>
        <begin position="176"/>
        <end position="193"/>
    </location>
</feature>
<dbReference type="Pfam" id="PF00487">
    <property type="entry name" value="FA_desaturase"/>
    <property type="match status" value="1"/>
</dbReference>
<comment type="subcellular location">
    <subcellularLocation>
        <location evidence="1">Membrane</location>
    </subcellularLocation>
</comment>
<name>A0A9P0F345_BEMTA</name>
<dbReference type="Proteomes" id="UP001152759">
    <property type="component" value="Chromosome 3"/>
</dbReference>
<evidence type="ECO:0000259" key="7">
    <source>
        <dbReference type="Pfam" id="PF00487"/>
    </source>
</evidence>
<evidence type="ECO:0000313" key="10">
    <source>
        <dbReference type="Proteomes" id="UP001152759"/>
    </source>
</evidence>
<dbReference type="KEGG" id="btab:109043505"/>
<feature type="domain" description="Fatty acid desaturase N-terminal" evidence="8">
    <location>
        <begin position="22"/>
        <end position="65"/>
    </location>
</feature>
<dbReference type="CDD" id="cd03507">
    <property type="entry name" value="Delta12-FADS-like"/>
    <property type="match status" value="1"/>
</dbReference>
<protein>
    <submittedName>
        <fullName evidence="9">Uncharacterized protein</fullName>
    </submittedName>
</protein>
<proteinExistence type="inferred from homology"/>
<comment type="pathway">
    <text evidence="2">Lipid metabolism.</text>
</comment>
<evidence type="ECO:0000256" key="1">
    <source>
        <dbReference type="ARBA" id="ARBA00004370"/>
    </source>
</evidence>
<reference evidence="9" key="1">
    <citation type="submission" date="2021-12" db="EMBL/GenBank/DDBJ databases">
        <authorList>
            <person name="King R."/>
        </authorList>
    </citation>
    <scope>NUCLEOTIDE SEQUENCE</scope>
</reference>
<feature type="transmembrane region" description="Helical" evidence="6">
    <location>
        <begin position="80"/>
        <end position="100"/>
    </location>
</feature>
<dbReference type="GO" id="GO:0016020">
    <property type="term" value="C:membrane"/>
    <property type="evidence" value="ECO:0007669"/>
    <property type="project" value="UniProtKB-SubCell"/>
</dbReference>
<evidence type="ECO:0000259" key="8">
    <source>
        <dbReference type="Pfam" id="PF11960"/>
    </source>
</evidence>
<dbReference type="GO" id="GO:0006629">
    <property type="term" value="P:lipid metabolic process"/>
    <property type="evidence" value="ECO:0007669"/>
    <property type="project" value="InterPro"/>
</dbReference>
<keyword evidence="6" id="KW-1133">Transmembrane helix</keyword>
<dbReference type="InterPro" id="IPR012171">
    <property type="entry name" value="Fatty_acid_desaturase"/>
</dbReference>
<keyword evidence="5 6" id="KW-0472">Membrane</keyword>
<feature type="transmembrane region" description="Helical" evidence="6">
    <location>
        <begin position="220"/>
        <end position="241"/>
    </location>
</feature>
<keyword evidence="10" id="KW-1185">Reference proteome</keyword>
<dbReference type="AlphaFoldDB" id="A0A9P0F345"/>
<feature type="transmembrane region" description="Helical" evidence="6">
    <location>
        <begin position="247"/>
        <end position="269"/>
    </location>
</feature>
<feature type="transmembrane region" description="Helical" evidence="6">
    <location>
        <begin position="53"/>
        <end position="74"/>
    </location>
</feature>
<evidence type="ECO:0000256" key="3">
    <source>
        <dbReference type="ARBA" id="ARBA00009295"/>
    </source>
</evidence>
<evidence type="ECO:0000256" key="4">
    <source>
        <dbReference type="ARBA" id="ARBA00023002"/>
    </source>
</evidence>
<sequence length="379" mass="43699">MGVLFPTDSVDVNGNCLTPERAPAAKPPFTLADLRKAVPPHCFERNLLRSFKYVFYDLSALFAIAYAASFIPLLPLRLQYVLWPTYWLVAGTLMLGVWILGHECGHHAFSDYRWVDDLVGFVLHSCMLTPYFSWKLSHARHHANSASVERNEVYVARKRESVPWFVRYFNNAPGRIFNLTVSLLVGWPLYLTLNVSGRNYDKFANHFYPSSPIYPESKRFLIFLSDVGVAVASYGLCQLALTHGLPWLLRMYAAPLLVCNAWLVTVTYLNHTHPALPHYDSSEWDWLRGALSTVDRDFGFLNHVFHHVTDSHIAHHLFPQMSHYHTVEATKALRPILGEYFVFDGTPIWESLYRETKKCVYVEPDERSKGVWWFSNKLE</sequence>
<keyword evidence="4" id="KW-0560">Oxidoreductase</keyword>
<comment type="similarity">
    <text evidence="3">Belongs to the fatty acid desaturase type 1 family.</text>
</comment>